<feature type="domain" description="DUF4124" evidence="3">
    <location>
        <begin position="11"/>
        <end position="57"/>
    </location>
</feature>
<keyword evidence="5" id="KW-1185">Reference proteome</keyword>
<organism evidence="4 5">
    <name type="scientific">Aquella oligotrophica</name>
    <dbReference type="NCBI Taxonomy" id="2067065"/>
    <lineage>
        <taxon>Bacteria</taxon>
        <taxon>Pseudomonadati</taxon>
        <taxon>Pseudomonadota</taxon>
        <taxon>Betaproteobacteria</taxon>
        <taxon>Neisseriales</taxon>
        <taxon>Neisseriaceae</taxon>
        <taxon>Aquella</taxon>
    </lineage>
</organism>
<dbReference type="Proteomes" id="UP000236655">
    <property type="component" value="Chromosome"/>
</dbReference>
<name>A0A2I7N4S9_9NEIS</name>
<feature type="chain" id="PRO_5014404876" evidence="2">
    <location>
        <begin position="21"/>
        <end position="163"/>
    </location>
</feature>
<evidence type="ECO:0000259" key="3">
    <source>
        <dbReference type="Pfam" id="PF13511"/>
    </source>
</evidence>
<dbReference type="Pfam" id="PF13511">
    <property type="entry name" value="DUF4124"/>
    <property type="match status" value="1"/>
</dbReference>
<dbReference type="EMBL" id="CP024847">
    <property type="protein sequence ID" value="AUR51460.1"/>
    <property type="molecule type" value="Genomic_DNA"/>
</dbReference>
<dbReference type="KEGG" id="nba:CUN60_03865"/>
<gene>
    <name evidence="4" type="ORF">CUN60_03865</name>
</gene>
<proteinExistence type="predicted"/>
<accession>A0A2I7N4S9</accession>
<evidence type="ECO:0000256" key="2">
    <source>
        <dbReference type="SAM" id="SignalP"/>
    </source>
</evidence>
<protein>
    <submittedName>
        <fullName evidence="4">DUF4124 domain-containing protein</fullName>
    </submittedName>
</protein>
<feature type="coiled-coil region" evidence="1">
    <location>
        <begin position="96"/>
        <end position="159"/>
    </location>
</feature>
<evidence type="ECO:0000313" key="4">
    <source>
        <dbReference type="EMBL" id="AUR51460.1"/>
    </source>
</evidence>
<evidence type="ECO:0000313" key="5">
    <source>
        <dbReference type="Proteomes" id="UP000236655"/>
    </source>
</evidence>
<keyword evidence="2" id="KW-0732">Signal</keyword>
<evidence type="ECO:0000256" key="1">
    <source>
        <dbReference type="SAM" id="Coils"/>
    </source>
</evidence>
<feature type="signal peptide" evidence="2">
    <location>
        <begin position="1"/>
        <end position="20"/>
    </location>
</feature>
<sequence length="163" mass="17975">MAMRAAKIVLFLSIYTLANADDIYQYVDKNGTTVFSNKPVKGAKKVNLPPITVYASPMTKNDYNAAGYTTPATIKKAKNTSTARTQNLGTNEVGRNQILSEELEHEKQALDDAQKALEAGKQTKLDSEKNNPDQYQARMKALQDAVTEHEKNIDILTKQLGGN</sequence>
<dbReference type="AlphaFoldDB" id="A0A2I7N4S9"/>
<dbReference type="InterPro" id="IPR025392">
    <property type="entry name" value="DUF4124"/>
</dbReference>
<reference evidence="5" key="1">
    <citation type="submission" date="2017-11" db="EMBL/GenBank/DDBJ databases">
        <authorList>
            <person name="Chan K.G."/>
            <person name="Lee L.S."/>
        </authorList>
    </citation>
    <scope>NUCLEOTIDE SEQUENCE [LARGE SCALE GENOMIC DNA]</scope>
    <source>
        <strain evidence="5">DSM 100970</strain>
    </source>
</reference>
<keyword evidence="1" id="KW-0175">Coiled coil</keyword>